<evidence type="ECO:0000256" key="7">
    <source>
        <dbReference type="SAM" id="Phobius"/>
    </source>
</evidence>
<evidence type="ECO:0000256" key="6">
    <source>
        <dbReference type="ARBA" id="ARBA00023136"/>
    </source>
</evidence>
<organism evidence="9 10">
    <name type="scientific">Candidatus Onthocola gallistercoris</name>
    <dbReference type="NCBI Taxonomy" id="2840876"/>
    <lineage>
        <taxon>Bacteria</taxon>
        <taxon>Bacillati</taxon>
        <taxon>Bacillota</taxon>
        <taxon>Bacilli</taxon>
        <taxon>Candidatus Onthocola</taxon>
    </lineage>
</organism>
<reference evidence="9" key="1">
    <citation type="submission" date="2020-10" db="EMBL/GenBank/DDBJ databases">
        <authorList>
            <person name="Gilroy R."/>
        </authorList>
    </citation>
    <scope>NUCLEOTIDE SEQUENCE</scope>
    <source>
        <strain evidence="9">CHK187-14744</strain>
    </source>
</reference>
<evidence type="ECO:0000256" key="2">
    <source>
        <dbReference type="ARBA" id="ARBA00005745"/>
    </source>
</evidence>
<evidence type="ECO:0000259" key="8">
    <source>
        <dbReference type="Pfam" id="PF00482"/>
    </source>
</evidence>
<evidence type="ECO:0000313" key="9">
    <source>
        <dbReference type="EMBL" id="HIU01777.1"/>
    </source>
</evidence>
<evidence type="ECO:0000256" key="1">
    <source>
        <dbReference type="ARBA" id="ARBA00004651"/>
    </source>
</evidence>
<dbReference type="InterPro" id="IPR018076">
    <property type="entry name" value="T2SS_GspF_dom"/>
</dbReference>
<comment type="caution">
    <text evidence="9">The sequence shown here is derived from an EMBL/GenBank/DDBJ whole genome shotgun (WGS) entry which is preliminary data.</text>
</comment>
<name>A0A9D1HGJ8_9FIRM</name>
<comment type="similarity">
    <text evidence="2">Belongs to the GSP F family.</text>
</comment>
<feature type="domain" description="Type II secretion system protein GspF" evidence="8">
    <location>
        <begin position="18"/>
        <end position="140"/>
    </location>
</feature>
<dbReference type="PANTHER" id="PTHR30012">
    <property type="entry name" value="GENERAL SECRETION PATHWAY PROTEIN"/>
    <property type="match status" value="1"/>
</dbReference>
<feature type="transmembrane region" description="Helical" evidence="7">
    <location>
        <begin position="117"/>
        <end position="139"/>
    </location>
</feature>
<feature type="domain" description="Type II secretion system protein GspF" evidence="8">
    <location>
        <begin position="220"/>
        <end position="342"/>
    </location>
</feature>
<keyword evidence="6 7" id="KW-0472">Membrane</keyword>
<dbReference type="InterPro" id="IPR042094">
    <property type="entry name" value="T2SS_GspF_sf"/>
</dbReference>
<keyword evidence="5 7" id="KW-1133">Transmembrane helix</keyword>
<dbReference type="EMBL" id="DVLT01000004">
    <property type="protein sequence ID" value="HIU01777.1"/>
    <property type="molecule type" value="Genomic_DNA"/>
</dbReference>
<evidence type="ECO:0000256" key="4">
    <source>
        <dbReference type="ARBA" id="ARBA00022692"/>
    </source>
</evidence>
<dbReference type="InterPro" id="IPR003004">
    <property type="entry name" value="GspF/PilC"/>
</dbReference>
<reference evidence="9" key="2">
    <citation type="journal article" date="2021" name="PeerJ">
        <title>Extensive microbial diversity within the chicken gut microbiome revealed by metagenomics and culture.</title>
        <authorList>
            <person name="Gilroy R."/>
            <person name="Ravi A."/>
            <person name="Getino M."/>
            <person name="Pursley I."/>
            <person name="Horton D.L."/>
            <person name="Alikhan N.F."/>
            <person name="Baker D."/>
            <person name="Gharbi K."/>
            <person name="Hall N."/>
            <person name="Watson M."/>
            <person name="Adriaenssens E.M."/>
            <person name="Foster-Nyarko E."/>
            <person name="Jarju S."/>
            <person name="Secka A."/>
            <person name="Antonio M."/>
            <person name="Oren A."/>
            <person name="Chaudhuri R.R."/>
            <person name="La Ragione R."/>
            <person name="Hildebrand F."/>
            <person name="Pallen M.J."/>
        </authorList>
    </citation>
    <scope>NUCLEOTIDE SEQUENCE</scope>
    <source>
        <strain evidence="9">CHK187-14744</strain>
    </source>
</reference>
<dbReference type="GO" id="GO:0005886">
    <property type="term" value="C:plasma membrane"/>
    <property type="evidence" value="ECO:0007669"/>
    <property type="project" value="UniProtKB-SubCell"/>
</dbReference>
<dbReference type="Gene3D" id="1.20.81.30">
    <property type="entry name" value="Type II secretion system (T2SS), domain F"/>
    <property type="match status" value="2"/>
</dbReference>
<feature type="transmembrane region" description="Helical" evidence="7">
    <location>
        <begin position="324"/>
        <end position="347"/>
    </location>
</feature>
<proteinExistence type="inferred from homology"/>
<dbReference type="Pfam" id="PF00482">
    <property type="entry name" value="T2SSF"/>
    <property type="match status" value="2"/>
</dbReference>
<dbReference type="PANTHER" id="PTHR30012:SF0">
    <property type="entry name" value="TYPE II SECRETION SYSTEM PROTEIN F-RELATED"/>
    <property type="match status" value="1"/>
</dbReference>
<gene>
    <name evidence="9" type="ORF">IAB63_00810</name>
</gene>
<dbReference type="AlphaFoldDB" id="A0A9D1HGJ8"/>
<keyword evidence="4 7" id="KW-0812">Transmembrane</keyword>
<sequence>MKENAAARPLSNTELSSFCRQMSMILSAGISPLEGLSLMEEESASPEEKQLLKAMEEEYLQSASLYRSFQTVGIFPDYMLHMIHIGEQSGRLDEVMVSLASHYDREAGIAASLKNAVIYPFVMILMMIAVIFILIIKVLPIFQQVFEQLGQEMSGFSRSVVDFGIALNRYSTVCIAVFAVIAVLFVLTIYTKQGRKIAGDLAAKLGMFRNFRYKTAACRFASAMALTLSSGLDVDQSFDLAAALIDDHDFQEKIRVCREKIHEGNAFPKALSQSGIFTGIYARMLTIGFHTGSTEKMLTDISHRYEDEVDAAISRNISILEPTLVAILSIIVGILLLSVMLPLIGILSGF</sequence>
<accession>A0A9D1HGJ8</accession>
<feature type="transmembrane region" description="Helical" evidence="7">
    <location>
        <begin position="170"/>
        <end position="190"/>
    </location>
</feature>
<evidence type="ECO:0000256" key="3">
    <source>
        <dbReference type="ARBA" id="ARBA00022475"/>
    </source>
</evidence>
<keyword evidence="3" id="KW-1003">Cell membrane</keyword>
<evidence type="ECO:0000313" key="10">
    <source>
        <dbReference type="Proteomes" id="UP000824164"/>
    </source>
</evidence>
<comment type="subcellular location">
    <subcellularLocation>
        <location evidence="1">Cell membrane</location>
        <topology evidence="1">Multi-pass membrane protein</topology>
    </subcellularLocation>
</comment>
<evidence type="ECO:0000256" key="5">
    <source>
        <dbReference type="ARBA" id="ARBA00022989"/>
    </source>
</evidence>
<dbReference type="Proteomes" id="UP000824164">
    <property type="component" value="Unassembled WGS sequence"/>
</dbReference>
<protein>
    <submittedName>
        <fullName evidence="9">Type II secretion system F family protein</fullName>
    </submittedName>
</protein>
<dbReference type="PRINTS" id="PR00812">
    <property type="entry name" value="BCTERIALGSPF"/>
</dbReference>